<proteinExistence type="predicted"/>
<dbReference type="eggNOG" id="COG1555">
    <property type="taxonomic scope" value="Bacteria"/>
</dbReference>
<protein>
    <recommendedName>
        <fullName evidence="3">Helix-hairpin-helix domain-containing protein</fullName>
    </recommendedName>
</protein>
<dbReference type="SUPFAM" id="SSF47781">
    <property type="entry name" value="RuvA domain 2-like"/>
    <property type="match status" value="1"/>
</dbReference>
<dbReference type="HOGENOM" id="CLU_077104_1_1_10"/>
<comment type="caution">
    <text evidence="1">The sequence shown here is derived from an EMBL/GenBank/DDBJ whole genome shotgun (WGS) entry which is preliminary data.</text>
</comment>
<dbReference type="InterPro" id="IPR010994">
    <property type="entry name" value="RuvA_2-like"/>
</dbReference>
<name>L1NBQ6_9PORP</name>
<evidence type="ECO:0000313" key="1">
    <source>
        <dbReference type="EMBL" id="EKY00715.1"/>
    </source>
</evidence>
<dbReference type="STRING" id="1127696.HMPREF9134_01454"/>
<organism evidence="1 2">
    <name type="scientific">Porphyromonas catoniae F0037</name>
    <dbReference type="NCBI Taxonomy" id="1127696"/>
    <lineage>
        <taxon>Bacteria</taxon>
        <taxon>Pseudomonadati</taxon>
        <taxon>Bacteroidota</taxon>
        <taxon>Bacteroidia</taxon>
        <taxon>Bacteroidales</taxon>
        <taxon>Porphyromonadaceae</taxon>
        <taxon>Porphyromonas</taxon>
    </lineage>
</organism>
<dbReference type="RefSeq" id="WP_005467550.1">
    <property type="nucleotide sequence ID" value="NZ_KB291032.1"/>
</dbReference>
<dbReference type="AlphaFoldDB" id="L1NBQ6"/>
<reference evidence="1 2" key="1">
    <citation type="submission" date="2012-05" db="EMBL/GenBank/DDBJ databases">
        <authorList>
            <person name="Weinstock G."/>
            <person name="Sodergren E."/>
            <person name="Lobos E.A."/>
            <person name="Fulton L."/>
            <person name="Fulton R."/>
            <person name="Courtney L."/>
            <person name="Fronick C."/>
            <person name="O'Laughlin M."/>
            <person name="Godfrey J."/>
            <person name="Wilson R.M."/>
            <person name="Miner T."/>
            <person name="Farmer C."/>
            <person name="Delehaunty K."/>
            <person name="Cordes M."/>
            <person name="Minx P."/>
            <person name="Tomlinson C."/>
            <person name="Chen J."/>
            <person name="Wollam A."/>
            <person name="Pepin K.H."/>
            <person name="Bhonagiri V."/>
            <person name="Zhang X."/>
            <person name="Suruliraj S."/>
            <person name="Warren W."/>
            <person name="Mitreva M."/>
            <person name="Mardis E.R."/>
            <person name="Wilson R.K."/>
        </authorList>
    </citation>
    <scope>NUCLEOTIDE SEQUENCE [LARGE SCALE GENOMIC DNA]</scope>
    <source>
        <strain evidence="1 2">F0037</strain>
    </source>
</reference>
<evidence type="ECO:0000313" key="2">
    <source>
        <dbReference type="Proteomes" id="UP000010408"/>
    </source>
</evidence>
<dbReference type="EMBL" id="AMEQ01000037">
    <property type="protein sequence ID" value="EKY00715.1"/>
    <property type="molecule type" value="Genomic_DNA"/>
</dbReference>
<dbReference type="Pfam" id="PF12836">
    <property type="entry name" value="HHH_3"/>
    <property type="match status" value="1"/>
</dbReference>
<gene>
    <name evidence="1" type="ORF">HMPREF9134_01454</name>
</gene>
<evidence type="ECO:0008006" key="3">
    <source>
        <dbReference type="Google" id="ProtNLM"/>
    </source>
</evidence>
<dbReference type="PATRIC" id="fig|1127696.3.peg.1314"/>
<accession>L1NBQ6</accession>
<dbReference type="Gene3D" id="1.10.150.320">
    <property type="entry name" value="Photosystem II 12 kDa extrinsic protein"/>
    <property type="match status" value="1"/>
</dbReference>
<sequence>MRQTDPSLGRAERKVLILLALVLTSALALYALTTRDQPKANEGASTPSIIVQAPQSGRAGHRDTLITDEHYIGPVDKGRQVEKFRHYVSLDLNTVDSLTLLRVPGIGPSFAHRILSLRQRLGGYYTVLQLQEVYGMNEEKFLELRPWFIIKTKPIVHRLSELRADSLPWHPYLRRETMRTLRQMVLRHGHKLSWRLLRSEGTFTRDDSIRLSPYFTDALSSRDTLP</sequence>
<dbReference type="Proteomes" id="UP000010408">
    <property type="component" value="Unassembled WGS sequence"/>
</dbReference>